<dbReference type="InterPro" id="IPR038883">
    <property type="entry name" value="AN11006-like"/>
</dbReference>
<comment type="caution">
    <text evidence="1">The sequence shown here is derived from an EMBL/GenBank/DDBJ whole genome shotgun (WGS) entry which is preliminary data.</text>
</comment>
<dbReference type="Proteomes" id="UP001278766">
    <property type="component" value="Unassembled WGS sequence"/>
</dbReference>
<gene>
    <name evidence="1" type="ORF">B0H64DRAFT_379283</name>
</gene>
<keyword evidence="2" id="KW-1185">Reference proteome</keyword>
<proteinExistence type="predicted"/>
<accession>A0AAE0HNI9</accession>
<dbReference type="PANTHER" id="PTHR42085:SF1">
    <property type="entry name" value="F-BOX DOMAIN-CONTAINING PROTEIN"/>
    <property type="match status" value="1"/>
</dbReference>
<reference evidence="1" key="2">
    <citation type="submission" date="2023-06" db="EMBL/GenBank/DDBJ databases">
        <authorList>
            <consortium name="Lawrence Berkeley National Laboratory"/>
            <person name="Haridas S."/>
            <person name="Hensen N."/>
            <person name="Bonometti L."/>
            <person name="Westerberg I."/>
            <person name="Brannstrom I.O."/>
            <person name="Guillou S."/>
            <person name="Cros-Aarteil S."/>
            <person name="Calhoun S."/>
            <person name="Kuo A."/>
            <person name="Mondo S."/>
            <person name="Pangilinan J."/>
            <person name="Riley R."/>
            <person name="Labutti K."/>
            <person name="Andreopoulos B."/>
            <person name="Lipzen A."/>
            <person name="Chen C."/>
            <person name="Yanf M."/>
            <person name="Daum C."/>
            <person name="Ng V."/>
            <person name="Clum A."/>
            <person name="Steindorff A."/>
            <person name="Ohm R."/>
            <person name="Martin F."/>
            <person name="Silar P."/>
            <person name="Natvig D."/>
            <person name="Lalanne C."/>
            <person name="Gautier V."/>
            <person name="Ament-Velasquez S.L."/>
            <person name="Kruys A."/>
            <person name="Hutchinson M.I."/>
            <person name="Powell A.J."/>
            <person name="Barry K."/>
            <person name="Miller A.N."/>
            <person name="Grigoriev I.V."/>
            <person name="Debuchy R."/>
            <person name="Gladieux P."/>
            <person name="Thoren M.H."/>
            <person name="Johannesson H."/>
        </authorList>
    </citation>
    <scope>NUCLEOTIDE SEQUENCE</scope>
    <source>
        <strain evidence="1">CBS 168.71</strain>
    </source>
</reference>
<dbReference type="EMBL" id="JAUEPN010000001">
    <property type="protein sequence ID" value="KAK3299848.1"/>
    <property type="molecule type" value="Genomic_DNA"/>
</dbReference>
<dbReference type="PANTHER" id="PTHR42085">
    <property type="entry name" value="F-BOX DOMAIN-CONTAINING PROTEIN"/>
    <property type="match status" value="1"/>
</dbReference>
<name>A0AAE0HNI9_9PEZI</name>
<evidence type="ECO:0000313" key="2">
    <source>
        <dbReference type="Proteomes" id="UP001278766"/>
    </source>
</evidence>
<dbReference type="AlphaFoldDB" id="A0AAE0HNI9"/>
<reference evidence="1" key="1">
    <citation type="journal article" date="2023" name="Mol. Phylogenet. Evol.">
        <title>Genome-scale phylogeny and comparative genomics of the fungal order Sordariales.</title>
        <authorList>
            <person name="Hensen N."/>
            <person name="Bonometti L."/>
            <person name="Westerberg I."/>
            <person name="Brannstrom I.O."/>
            <person name="Guillou S."/>
            <person name="Cros-Aarteil S."/>
            <person name="Calhoun S."/>
            <person name="Haridas S."/>
            <person name="Kuo A."/>
            <person name="Mondo S."/>
            <person name="Pangilinan J."/>
            <person name="Riley R."/>
            <person name="LaButti K."/>
            <person name="Andreopoulos B."/>
            <person name="Lipzen A."/>
            <person name="Chen C."/>
            <person name="Yan M."/>
            <person name="Daum C."/>
            <person name="Ng V."/>
            <person name="Clum A."/>
            <person name="Steindorff A."/>
            <person name="Ohm R.A."/>
            <person name="Martin F."/>
            <person name="Silar P."/>
            <person name="Natvig D.O."/>
            <person name="Lalanne C."/>
            <person name="Gautier V."/>
            <person name="Ament-Velasquez S.L."/>
            <person name="Kruys A."/>
            <person name="Hutchinson M.I."/>
            <person name="Powell A.J."/>
            <person name="Barry K."/>
            <person name="Miller A.N."/>
            <person name="Grigoriev I.V."/>
            <person name="Debuchy R."/>
            <person name="Gladieux P."/>
            <person name="Hiltunen Thoren M."/>
            <person name="Johannesson H."/>
        </authorList>
    </citation>
    <scope>NUCLEOTIDE SEQUENCE</scope>
    <source>
        <strain evidence="1">CBS 168.71</strain>
    </source>
</reference>
<protein>
    <submittedName>
        <fullName evidence="1">Uncharacterized protein</fullName>
    </submittedName>
</protein>
<dbReference type="RefSeq" id="XP_062663362.1">
    <property type="nucleotide sequence ID" value="XM_062802642.1"/>
</dbReference>
<dbReference type="GeneID" id="87839590"/>
<evidence type="ECO:0000313" key="1">
    <source>
        <dbReference type="EMBL" id="KAK3299848.1"/>
    </source>
</evidence>
<organism evidence="1 2">
    <name type="scientific">Chaetomium fimeti</name>
    <dbReference type="NCBI Taxonomy" id="1854472"/>
    <lineage>
        <taxon>Eukaryota</taxon>
        <taxon>Fungi</taxon>
        <taxon>Dikarya</taxon>
        <taxon>Ascomycota</taxon>
        <taxon>Pezizomycotina</taxon>
        <taxon>Sordariomycetes</taxon>
        <taxon>Sordariomycetidae</taxon>
        <taxon>Sordariales</taxon>
        <taxon>Chaetomiaceae</taxon>
        <taxon>Chaetomium</taxon>
    </lineage>
</organism>
<sequence length="641" mass="73941">MLYSFSVPDMPPELSRDCPLRSGSATAPRPAGLLTLTPHLRHFIYLHIDVARFDGYPYTFFLNGHKDSPGLSRYEPPPSRNFMGLLLSCRVLYTEVASLLYSANRFILFYTHQRTLRPLRALSPTSIAALTNLKIVLNESSCHNPTNAPSYPPPCCFHRLMAQELCAKHHGSEHRRPLLDSLSGITPAATRLATQPMLTEWHNTAAYLSSHATPGRLELWFVCDIDPAHEYALEAAQRLVAPLALFPLLKDCHVRLCSAPNRPLQRLAEEAVLPARPGSPPLSPLLTNLPAELRLRILEYTDLVTPWKEVTWCRRNRRYYIFSPNCLMYEGGCPPHIHHGCPLIRCTHDEEYIPGKDIRRVHGCFCRRLHGAYTSTCKCWVPPTRLFLINRLLRHEAETIFFSHNRFVVHDFYAIPPQNLRTYLAAHRASHLPAHFPPDPIPRFDPDEPFDGPPTNERDYVHTRFAASEFLRAVVPTHCLAHLRFLELLFPPYVPNDWPLERRSLQREWRATVAWASHHLNLPALAVRVVMSYPLVHPDVRRELSEEEGTRILRGYWRAASPWKELARERGLGGLWVQTAYPFRGEMKSVYCVGLKWEEEWMEEKERALKAQYEHIPGREGSGRVEPLRGVWQRWYEVPYY</sequence>